<keyword evidence="4 11" id="KW-0812">Transmembrane</keyword>
<evidence type="ECO:0000256" key="5">
    <source>
        <dbReference type="ARBA" id="ARBA00022967"/>
    </source>
</evidence>
<comment type="similarity">
    <text evidence="2">Belongs to the complex I subunit 4L family.</text>
</comment>
<evidence type="ECO:0000256" key="7">
    <source>
        <dbReference type="ARBA" id="ARBA00023027"/>
    </source>
</evidence>
<keyword evidence="5" id="KW-1278">Translocase</keyword>
<comment type="subcellular location">
    <subcellularLocation>
        <location evidence="1">Membrane</location>
        <topology evidence="1">Multi-pass membrane protein</topology>
    </subcellularLocation>
</comment>
<evidence type="ECO:0000256" key="8">
    <source>
        <dbReference type="ARBA" id="ARBA00023136"/>
    </source>
</evidence>
<sequence length="92" mass="10931">MMMKFSMYMYMSSMTSIMIMRKHTLMSLLSLEFMMMSMLFNITLYCLLMKYSLYLLIFIITIMVCEGVLGLSILVNMIRCQGNDFMNSMFSW</sequence>
<keyword evidence="6 11" id="KW-1133">Transmembrane helix</keyword>
<proteinExistence type="inferred from homology"/>
<evidence type="ECO:0000256" key="9">
    <source>
        <dbReference type="ARBA" id="ARBA00031586"/>
    </source>
</evidence>
<evidence type="ECO:0000256" key="1">
    <source>
        <dbReference type="ARBA" id="ARBA00004141"/>
    </source>
</evidence>
<organism evidence="12">
    <name type="scientific">Petalocephala ochracea</name>
    <dbReference type="NCBI Taxonomy" id="2038650"/>
    <lineage>
        <taxon>Eukaryota</taxon>
        <taxon>Metazoa</taxon>
        <taxon>Ecdysozoa</taxon>
        <taxon>Arthropoda</taxon>
        <taxon>Hexapoda</taxon>
        <taxon>Insecta</taxon>
        <taxon>Pterygota</taxon>
        <taxon>Neoptera</taxon>
        <taxon>Paraneoptera</taxon>
        <taxon>Hemiptera</taxon>
        <taxon>Auchenorrhyncha</taxon>
        <taxon>Membracoidea</taxon>
        <taxon>Cicadellidae</taxon>
        <taxon>Ledrinae</taxon>
        <taxon>Petalocephala</taxon>
    </lineage>
</organism>
<reference evidence="12" key="1">
    <citation type="journal article" date="2017" name="Zool. J. Linn. Soc.">
        <title>Insufficient power of mitogenomic data in resolving the auchenorrhynchan monophyly.</title>
        <authorList>
            <person name="Song N."/>
            <person name="Cai W."/>
            <person name="Li H."/>
        </authorList>
    </citation>
    <scope>NUCLEOTIDE SEQUENCE</scope>
</reference>
<feature type="transmembrane region" description="Helical" evidence="11">
    <location>
        <begin position="51"/>
        <end position="78"/>
    </location>
</feature>
<protein>
    <recommendedName>
        <fullName evidence="3">NADH-ubiquinone oxidoreductase chain 4L</fullName>
    </recommendedName>
    <alternativeName>
        <fullName evidence="9">NADH dehydrogenase subunit 4L</fullName>
    </alternativeName>
</protein>
<dbReference type="Pfam" id="PF00420">
    <property type="entry name" value="Oxidored_q2"/>
    <property type="match status" value="1"/>
</dbReference>
<evidence type="ECO:0000256" key="3">
    <source>
        <dbReference type="ARBA" id="ARBA00016612"/>
    </source>
</evidence>
<keyword evidence="12" id="KW-0496">Mitochondrion</keyword>
<dbReference type="Gene3D" id="1.10.287.3510">
    <property type="match status" value="1"/>
</dbReference>
<gene>
    <name evidence="12" type="primary">nad4l</name>
</gene>
<evidence type="ECO:0000313" key="12">
    <source>
        <dbReference type="EMBL" id="ATD86024.1"/>
    </source>
</evidence>
<evidence type="ECO:0000256" key="11">
    <source>
        <dbReference type="SAM" id="Phobius"/>
    </source>
</evidence>
<dbReference type="GO" id="GO:0008137">
    <property type="term" value="F:NADH dehydrogenase (ubiquinone) activity"/>
    <property type="evidence" value="ECO:0007669"/>
    <property type="project" value="UniProtKB-EC"/>
</dbReference>
<keyword evidence="7" id="KW-0520">NAD</keyword>
<dbReference type="GO" id="GO:0016020">
    <property type="term" value="C:membrane"/>
    <property type="evidence" value="ECO:0007669"/>
    <property type="project" value="UniProtKB-SubCell"/>
</dbReference>
<dbReference type="AlphaFoldDB" id="A0A343K828"/>
<keyword evidence="8 11" id="KW-0472">Membrane</keyword>
<evidence type="ECO:0000256" key="6">
    <source>
        <dbReference type="ARBA" id="ARBA00022989"/>
    </source>
</evidence>
<comment type="catalytic activity">
    <reaction evidence="10">
        <text>a ubiquinone + NADH + 5 H(+)(in) = a ubiquinol + NAD(+) + 4 H(+)(out)</text>
        <dbReference type="Rhea" id="RHEA:29091"/>
        <dbReference type="Rhea" id="RHEA-COMP:9565"/>
        <dbReference type="Rhea" id="RHEA-COMP:9566"/>
        <dbReference type="ChEBI" id="CHEBI:15378"/>
        <dbReference type="ChEBI" id="CHEBI:16389"/>
        <dbReference type="ChEBI" id="CHEBI:17976"/>
        <dbReference type="ChEBI" id="CHEBI:57540"/>
        <dbReference type="ChEBI" id="CHEBI:57945"/>
        <dbReference type="EC" id="7.1.1.2"/>
    </reaction>
</comment>
<dbReference type="InterPro" id="IPR039428">
    <property type="entry name" value="NUOK/Mnh_C1-like"/>
</dbReference>
<dbReference type="EMBL" id="KX437734">
    <property type="protein sequence ID" value="ATD86024.1"/>
    <property type="molecule type" value="Genomic_DNA"/>
</dbReference>
<accession>A0A343K828</accession>
<evidence type="ECO:0000256" key="2">
    <source>
        <dbReference type="ARBA" id="ARBA00010519"/>
    </source>
</evidence>
<evidence type="ECO:0000256" key="10">
    <source>
        <dbReference type="ARBA" id="ARBA00049551"/>
    </source>
</evidence>
<name>A0A343K828_9HEMI</name>
<evidence type="ECO:0000256" key="4">
    <source>
        <dbReference type="ARBA" id="ARBA00022692"/>
    </source>
</evidence>
<geneLocation type="mitochondrion" evidence="12"/>